<dbReference type="Gene3D" id="3.40.190.80">
    <property type="match status" value="1"/>
</dbReference>
<evidence type="ECO:0000256" key="1">
    <source>
        <dbReference type="ARBA" id="ARBA00009759"/>
    </source>
</evidence>
<protein>
    <submittedName>
        <fullName evidence="2">Inositol monophosphatase family protein</fullName>
    </submittedName>
</protein>
<dbReference type="PANTHER" id="PTHR20854">
    <property type="entry name" value="INOSITOL MONOPHOSPHATASE"/>
    <property type="match status" value="1"/>
</dbReference>
<comment type="caution">
    <text evidence="2">The sequence shown here is derived from an EMBL/GenBank/DDBJ whole genome shotgun (WGS) entry which is preliminary data.</text>
</comment>
<accession>A0ABT7LJY6</accession>
<dbReference type="Pfam" id="PF00459">
    <property type="entry name" value="Inositol_P"/>
    <property type="match status" value="1"/>
</dbReference>
<dbReference type="SUPFAM" id="SSF56655">
    <property type="entry name" value="Carbohydrate phosphatase"/>
    <property type="match status" value="1"/>
</dbReference>
<evidence type="ECO:0000313" key="2">
    <source>
        <dbReference type="EMBL" id="MDL5031980.1"/>
    </source>
</evidence>
<dbReference type="PRINTS" id="PR00377">
    <property type="entry name" value="IMPHPHTASES"/>
</dbReference>
<gene>
    <name evidence="2" type="ORF">QRD43_08660</name>
</gene>
<dbReference type="InterPro" id="IPR000760">
    <property type="entry name" value="Inositol_monophosphatase-like"/>
</dbReference>
<organism evidence="2 3">
    <name type="scientific">Roseateles subflavus</name>
    <dbReference type="NCBI Taxonomy" id="3053353"/>
    <lineage>
        <taxon>Bacteria</taxon>
        <taxon>Pseudomonadati</taxon>
        <taxon>Pseudomonadota</taxon>
        <taxon>Betaproteobacteria</taxon>
        <taxon>Burkholderiales</taxon>
        <taxon>Sphaerotilaceae</taxon>
        <taxon>Roseateles</taxon>
    </lineage>
</organism>
<dbReference type="PANTHER" id="PTHR20854:SF4">
    <property type="entry name" value="INOSITOL-1-MONOPHOSPHATASE-RELATED"/>
    <property type="match status" value="1"/>
</dbReference>
<evidence type="ECO:0000313" key="3">
    <source>
        <dbReference type="Proteomes" id="UP001238603"/>
    </source>
</evidence>
<dbReference type="EMBL" id="JASVDS010000002">
    <property type="protein sequence ID" value="MDL5031980.1"/>
    <property type="molecule type" value="Genomic_DNA"/>
</dbReference>
<sequence length="277" mass="29108">MTAELPAGLDAPAIDSLLTAVAAAGQRLLAAQPVRALAEEARMRRCFAEACARVLQDLGATLAACTPGVPLIQAGLTPERLPEARGPYWLCDPLDGAIQYLAGLPMWTVTLTLMHGATPLLAVVSDPSLQRTYHAVRHRGAHCNGEVLRCQAPASLAWATVGTSFPNWPRRPPAELEAFLHGLGRVVPAVLAQRWIGSATLSLALVASGRLDAYWECGRHLADWLPGLLIAQEAGARVTALGGRALGEPGSGLVVAPEPIHGALQALLRRPPCPASP</sequence>
<name>A0ABT7LJY6_9BURK</name>
<dbReference type="Gene3D" id="3.30.540.10">
    <property type="entry name" value="Fructose-1,6-Bisphosphatase, subunit A, domain 1"/>
    <property type="match status" value="1"/>
</dbReference>
<reference evidence="2 3" key="1">
    <citation type="submission" date="2023-06" db="EMBL/GenBank/DDBJ databases">
        <title>Pelomonas sp. APW6 16S ribosomal RNA gene genome sequencing and assembly.</title>
        <authorList>
            <person name="Woo H."/>
        </authorList>
    </citation>
    <scope>NUCLEOTIDE SEQUENCE [LARGE SCALE GENOMIC DNA]</scope>
    <source>
        <strain evidence="2 3">APW6</strain>
    </source>
</reference>
<dbReference type="Proteomes" id="UP001238603">
    <property type="component" value="Unassembled WGS sequence"/>
</dbReference>
<keyword evidence="3" id="KW-1185">Reference proteome</keyword>
<dbReference type="RefSeq" id="WP_285982084.1">
    <property type="nucleotide sequence ID" value="NZ_JASVDS010000002.1"/>
</dbReference>
<proteinExistence type="inferred from homology"/>
<comment type="similarity">
    <text evidence="1">Belongs to the inositol monophosphatase superfamily.</text>
</comment>